<evidence type="ECO:0000313" key="2">
    <source>
        <dbReference type="EMBL" id="MDA0161421.1"/>
    </source>
</evidence>
<dbReference type="Proteomes" id="UP001149140">
    <property type="component" value="Unassembled WGS sequence"/>
</dbReference>
<reference evidence="2" key="1">
    <citation type="submission" date="2022-10" db="EMBL/GenBank/DDBJ databases">
        <title>The WGS of Solirubrobacter ginsenosidimutans DSM 21036.</title>
        <authorList>
            <person name="Jiang Z."/>
        </authorList>
    </citation>
    <scope>NUCLEOTIDE SEQUENCE</scope>
    <source>
        <strain evidence="2">DSM 21036</strain>
    </source>
</reference>
<evidence type="ECO:0000256" key="1">
    <source>
        <dbReference type="SAM" id="SignalP"/>
    </source>
</evidence>
<proteinExistence type="predicted"/>
<dbReference type="RefSeq" id="WP_270040631.1">
    <property type="nucleotide sequence ID" value="NZ_JAPDOD010000012.1"/>
</dbReference>
<evidence type="ECO:0000313" key="3">
    <source>
        <dbReference type="Proteomes" id="UP001149140"/>
    </source>
</evidence>
<dbReference type="PROSITE" id="PS50194">
    <property type="entry name" value="FILAMIN_REPEAT"/>
    <property type="match status" value="1"/>
</dbReference>
<organism evidence="2 3">
    <name type="scientific">Solirubrobacter ginsenosidimutans</name>
    <dbReference type="NCBI Taxonomy" id="490573"/>
    <lineage>
        <taxon>Bacteria</taxon>
        <taxon>Bacillati</taxon>
        <taxon>Actinomycetota</taxon>
        <taxon>Thermoleophilia</taxon>
        <taxon>Solirubrobacterales</taxon>
        <taxon>Solirubrobacteraceae</taxon>
        <taxon>Solirubrobacter</taxon>
    </lineage>
</organism>
<evidence type="ECO:0008006" key="4">
    <source>
        <dbReference type="Google" id="ProtNLM"/>
    </source>
</evidence>
<dbReference type="InterPro" id="IPR017868">
    <property type="entry name" value="Filamin/ABP280_repeat-like"/>
</dbReference>
<gene>
    <name evidence="2" type="ORF">OM076_14180</name>
</gene>
<accession>A0A9X3MR44</accession>
<name>A0A9X3MR44_9ACTN</name>
<sequence>MKLALTVAALLAAPAAASATPFGELPFRPVRSAAVCLAPAGEAGALVRWAPGGAELLRATAAGLAPESTVRLGDLDDCPVAAVDPSGAAVIAGTNRSSVRISARAPGGPWSAPLTIAGKLVTSVAVAISPRGDAVVTWVEYEPSSTAAHVRVVQRAAGGAFGPPVRLARTFRAPSLQTALTGDGAALLVISDERAVRLATAAPGAPFGAPRMLTRSDGYGSGTALAVTPDGRAVLAADTGNGLALFDREPGQEFVQRPTLAIGGGGVAAALAADGTAVVASGSGESVSAVLREGQGSFSAPVEFRVPQRSRTNGAGVFQTFGGSPSSRPAPLRVALGDDHRALLTWNVDERGLRAATLTPAGAGEVGTLASPLRDPLGATPVVLADGTRAVAWTDGLADGPPYAGRVHFAVEGAGDAPPSPAPAVVVGAPADRSLRPAQDLVLPVRCSAACDLRATVGNGLVQQSASLDRAGTVRLRFTAFTGALAPAHGTLAVRLESSAPGARTAQTRTAHVRLRRLPAPPFPRIVNARVKRGPGGVVDVRWSTDLPARDVYFIVYGSHGRSYRSDPDLKVRAAFGRGRRTFHVGLRDAARVRYVRLGIQQIAGRRTRTVTLSVRSPA</sequence>
<keyword evidence="3" id="KW-1185">Reference proteome</keyword>
<dbReference type="AlphaFoldDB" id="A0A9X3MR44"/>
<dbReference type="InterPro" id="IPR015943">
    <property type="entry name" value="WD40/YVTN_repeat-like_dom_sf"/>
</dbReference>
<dbReference type="EMBL" id="JAPDOD010000012">
    <property type="protein sequence ID" value="MDA0161421.1"/>
    <property type="molecule type" value="Genomic_DNA"/>
</dbReference>
<feature type="signal peptide" evidence="1">
    <location>
        <begin position="1"/>
        <end position="19"/>
    </location>
</feature>
<comment type="caution">
    <text evidence="2">The sequence shown here is derived from an EMBL/GenBank/DDBJ whole genome shotgun (WGS) entry which is preliminary data.</text>
</comment>
<dbReference type="Gene3D" id="2.130.10.10">
    <property type="entry name" value="YVTN repeat-like/Quinoprotein amine dehydrogenase"/>
    <property type="match status" value="1"/>
</dbReference>
<dbReference type="SUPFAM" id="SSF82171">
    <property type="entry name" value="DPP6 N-terminal domain-like"/>
    <property type="match status" value="1"/>
</dbReference>
<feature type="chain" id="PRO_5040759723" description="Fibronectin type-III domain-containing protein" evidence="1">
    <location>
        <begin position="20"/>
        <end position="619"/>
    </location>
</feature>
<keyword evidence="1" id="KW-0732">Signal</keyword>
<protein>
    <recommendedName>
        <fullName evidence="4">Fibronectin type-III domain-containing protein</fullName>
    </recommendedName>
</protein>